<gene>
    <name evidence="1" type="ORF">CR513_48451</name>
</gene>
<dbReference type="EMBL" id="QJKJ01011063">
    <property type="protein sequence ID" value="RDX72114.1"/>
    <property type="molecule type" value="Genomic_DNA"/>
</dbReference>
<proteinExistence type="predicted"/>
<evidence type="ECO:0000313" key="1">
    <source>
        <dbReference type="EMBL" id="RDX72114.1"/>
    </source>
</evidence>
<feature type="non-terminal residue" evidence="1">
    <location>
        <position position="1"/>
    </location>
</feature>
<reference evidence="1" key="1">
    <citation type="submission" date="2018-05" db="EMBL/GenBank/DDBJ databases">
        <title>Draft genome of Mucuna pruriens seed.</title>
        <authorList>
            <person name="Nnadi N.E."/>
            <person name="Vos R."/>
            <person name="Hasami M.H."/>
            <person name="Devisetty U.K."/>
            <person name="Aguiy J.C."/>
        </authorList>
    </citation>
    <scope>NUCLEOTIDE SEQUENCE [LARGE SCALE GENOMIC DNA]</scope>
    <source>
        <strain evidence="1">JCA_2017</strain>
    </source>
</reference>
<protein>
    <submittedName>
        <fullName evidence="1">Uncharacterized protein</fullName>
    </submittedName>
</protein>
<dbReference type="OrthoDB" id="1747602at2759"/>
<evidence type="ECO:0000313" key="2">
    <source>
        <dbReference type="Proteomes" id="UP000257109"/>
    </source>
</evidence>
<accession>A0A371F1L2</accession>
<dbReference type="Proteomes" id="UP000257109">
    <property type="component" value="Unassembled WGS sequence"/>
</dbReference>
<organism evidence="1 2">
    <name type="scientific">Mucuna pruriens</name>
    <name type="common">Velvet bean</name>
    <name type="synonym">Dolichos pruriens</name>
    <dbReference type="NCBI Taxonomy" id="157652"/>
    <lineage>
        <taxon>Eukaryota</taxon>
        <taxon>Viridiplantae</taxon>
        <taxon>Streptophyta</taxon>
        <taxon>Embryophyta</taxon>
        <taxon>Tracheophyta</taxon>
        <taxon>Spermatophyta</taxon>
        <taxon>Magnoliopsida</taxon>
        <taxon>eudicotyledons</taxon>
        <taxon>Gunneridae</taxon>
        <taxon>Pentapetalae</taxon>
        <taxon>rosids</taxon>
        <taxon>fabids</taxon>
        <taxon>Fabales</taxon>
        <taxon>Fabaceae</taxon>
        <taxon>Papilionoideae</taxon>
        <taxon>50 kb inversion clade</taxon>
        <taxon>NPAAA clade</taxon>
        <taxon>indigoferoid/millettioid clade</taxon>
        <taxon>Phaseoleae</taxon>
        <taxon>Mucuna</taxon>
    </lineage>
</organism>
<dbReference type="AlphaFoldDB" id="A0A371F1L2"/>
<name>A0A371F1L2_MUCPR</name>
<keyword evidence="2" id="KW-1185">Reference proteome</keyword>
<sequence length="95" mass="10152">MWNENKTYRDVRVTRASLGVCGRENGVDEDKSADNFRTKSSAFVVAGADGVSTAAEGVVGVLHEGLHQANTADSTQALCYHVSNGSDQGHLTRQE</sequence>
<comment type="caution">
    <text evidence="1">The sequence shown here is derived from an EMBL/GenBank/DDBJ whole genome shotgun (WGS) entry which is preliminary data.</text>
</comment>